<evidence type="ECO:0000256" key="4">
    <source>
        <dbReference type="PIRSR" id="PIRSR005739-1"/>
    </source>
</evidence>
<keyword evidence="1" id="KW-0489">Methyltransferase</keyword>
<dbReference type="PANTHER" id="PTHR11746">
    <property type="entry name" value="O-METHYLTRANSFERASE"/>
    <property type="match status" value="1"/>
</dbReference>
<accession>A0A0A0K881</accession>
<dbReference type="GO" id="GO:0009717">
    <property type="term" value="P:isoflavonoid biosynthetic process"/>
    <property type="evidence" value="ECO:0007669"/>
    <property type="project" value="UniProtKB-ARBA"/>
</dbReference>
<dbReference type="InterPro" id="IPR016461">
    <property type="entry name" value="COMT-like"/>
</dbReference>
<evidence type="ECO:0000259" key="6">
    <source>
        <dbReference type="Pfam" id="PF08100"/>
    </source>
</evidence>
<dbReference type="InterPro" id="IPR036390">
    <property type="entry name" value="WH_DNA-bd_sf"/>
</dbReference>
<dbReference type="GO" id="GO:0008757">
    <property type="term" value="F:S-adenosylmethionine-dependent methyltransferase activity"/>
    <property type="evidence" value="ECO:0000318"/>
    <property type="project" value="GO_Central"/>
</dbReference>
<evidence type="ECO:0000313" key="7">
    <source>
        <dbReference type="EMBL" id="KGN44537.1"/>
    </source>
</evidence>
<reference evidence="7 8" key="2">
    <citation type="journal article" date="2009" name="PLoS ONE">
        <title>An integrated genetic and cytogenetic map of the cucumber genome.</title>
        <authorList>
            <person name="Ren Y."/>
            <person name="Zhang Z."/>
            <person name="Liu J."/>
            <person name="Staub J.E."/>
            <person name="Han Y."/>
            <person name="Cheng Z."/>
            <person name="Li X."/>
            <person name="Lu J."/>
            <person name="Miao H."/>
            <person name="Kang H."/>
            <person name="Xie B."/>
            <person name="Gu X."/>
            <person name="Wang X."/>
            <person name="Du Y."/>
            <person name="Jin W."/>
            <person name="Huang S."/>
        </authorList>
    </citation>
    <scope>NUCLEOTIDE SEQUENCE [LARGE SCALE GENOMIC DNA]</scope>
    <source>
        <strain evidence="8">cv. 9930</strain>
    </source>
</reference>
<dbReference type="Gene3D" id="1.10.10.10">
    <property type="entry name" value="Winged helix-like DNA-binding domain superfamily/Winged helix DNA-binding domain"/>
    <property type="match status" value="1"/>
</dbReference>
<dbReference type="OMA" id="MAHASRE"/>
<dbReference type="Gene3D" id="3.40.50.150">
    <property type="entry name" value="Vaccinia Virus protein VP39"/>
    <property type="match status" value="1"/>
</dbReference>
<dbReference type="STRING" id="3659.A0A0A0K881"/>
<evidence type="ECO:0000259" key="5">
    <source>
        <dbReference type="Pfam" id="PF00891"/>
    </source>
</evidence>
<name>A0A0A0K881_CUCSA</name>
<dbReference type="FunFam" id="1.10.10.10:FF:000213">
    <property type="entry name" value="Coniferyl alcohol 9-O-methyltransferase"/>
    <property type="match status" value="1"/>
</dbReference>
<keyword evidence="3" id="KW-0949">S-adenosyl-L-methionine</keyword>
<feature type="domain" description="O-methyltransferase dimerisation" evidence="6">
    <location>
        <begin position="23"/>
        <end position="120"/>
    </location>
</feature>
<dbReference type="SUPFAM" id="SSF53335">
    <property type="entry name" value="S-adenosyl-L-methionine-dependent methyltransferases"/>
    <property type="match status" value="1"/>
</dbReference>
<evidence type="ECO:0000256" key="1">
    <source>
        <dbReference type="ARBA" id="ARBA00022603"/>
    </source>
</evidence>
<dbReference type="Pfam" id="PF08100">
    <property type="entry name" value="Dimerisation"/>
    <property type="match status" value="1"/>
</dbReference>
<dbReference type="Pfam" id="PF00891">
    <property type="entry name" value="Methyltransf_2"/>
    <property type="match status" value="1"/>
</dbReference>
<reference evidence="7 8" key="4">
    <citation type="journal article" date="2011" name="BMC Genomics">
        <title>RNA-Seq improves annotation of protein-coding genes in the cucumber genome.</title>
        <authorList>
            <person name="Li Z."/>
            <person name="Zhang Z."/>
            <person name="Yan P."/>
            <person name="Huang S."/>
            <person name="Fei Z."/>
            <person name="Lin K."/>
        </authorList>
    </citation>
    <scope>NUCLEOTIDE SEQUENCE [LARGE SCALE GENOMIC DNA]</scope>
    <source>
        <strain evidence="8">cv. 9930</strain>
    </source>
</reference>
<dbReference type="KEGG" id="csv:101208387"/>
<proteinExistence type="predicted"/>
<dbReference type="Gramene" id="KGN44537">
    <property type="protein sequence ID" value="KGN44537"/>
    <property type="gene ID" value="Csa_7G328250"/>
</dbReference>
<dbReference type="PIRSF" id="PIRSF005739">
    <property type="entry name" value="O-mtase"/>
    <property type="match status" value="1"/>
</dbReference>
<dbReference type="GO" id="GO:0008171">
    <property type="term" value="F:O-methyltransferase activity"/>
    <property type="evidence" value="ECO:0000318"/>
    <property type="project" value="GO_Central"/>
</dbReference>
<evidence type="ECO:0000313" key="8">
    <source>
        <dbReference type="Proteomes" id="UP000029981"/>
    </source>
</evidence>
<dbReference type="InterPro" id="IPR029063">
    <property type="entry name" value="SAM-dependent_MTases_sf"/>
</dbReference>
<protein>
    <submittedName>
        <fullName evidence="7">Uncharacterized protein</fullName>
    </submittedName>
</protein>
<sequence length="378" mass="42552">MESRNTQMEMDGEEVLKAQAHIWNHIFSFINSMALKCAVELRIPDAINRHGSPITLSQLISALQIHPQKSQHVHRIMRILAHSGFFLIHNKLSQQKDDDEDEDEDQVAYSLTNPSLLLLQHNPLTLSPFSLFMLDRVLIEPWLFISAWLRSDSDCRTPFETAHGKEFWEHMGSEAKDGEGFNAAMESDAKLVVSVLLEKYKSVFEGVESFVDVGGGTGSVAKAIAEAFPQMKCVVYDLPQVVAGLEGNHNLMFLQGDMFQVIPSADALLLKWILHDWTDDECVKILKKCKEAITSNGKNGKVIIIDMVVGNKSNKKNMKNNDMLMTKGKLFWDLLMMVNVGGKERDEKEWAELFQAAGFGAYNISPILGLRSLIELYP</sequence>
<keyword evidence="8" id="KW-1185">Reference proteome</keyword>
<dbReference type="GO" id="GO:0046983">
    <property type="term" value="F:protein dimerization activity"/>
    <property type="evidence" value="ECO:0007669"/>
    <property type="project" value="InterPro"/>
</dbReference>
<gene>
    <name evidence="7" type="ORF">Csa_7G328250</name>
</gene>
<dbReference type="eggNOG" id="KOG3178">
    <property type="taxonomic scope" value="Eukaryota"/>
</dbReference>
<reference evidence="7 8" key="1">
    <citation type="journal article" date="2009" name="Nat. Genet.">
        <title>The genome of the cucumber, Cucumis sativus L.</title>
        <authorList>
            <person name="Huang S."/>
            <person name="Li R."/>
            <person name="Zhang Z."/>
            <person name="Li L."/>
            <person name="Gu X."/>
            <person name="Fan W."/>
            <person name="Lucas W.J."/>
            <person name="Wang X."/>
            <person name="Xie B."/>
            <person name="Ni P."/>
            <person name="Ren Y."/>
            <person name="Zhu H."/>
            <person name="Li J."/>
            <person name="Lin K."/>
            <person name="Jin W."/>
            <person name="Fei Z."/>
            <person name="Li G."/>
            <person name="Staub J."/>
            <person name="Kilian A."/>
            <person name="van der Vossen E.A."/>
            <person name="Wu Y."/>
            <person name="Guo J."/>
            <person name="He J."/>
            <person name="Jia Z."/>
            <person name="Ren Y."/>
            <person name="Tian G."/>
            <person name="Lu Y."/>
            <person name="Ruan J."/>
            <person name="Qian W."/>
            <person name="Wang M."/>
            <person name="Huang Q."/>
            <person name="Li B."/>
            <person name="Xuan Z."/>
            <person name="Cao J."/>
            <person name="Asan"/>
            <person name="Wu Z."/>
            <person name="Zhang J."/>
            <person name="Cai Q."/>
            <person name="Bai Y."/>
            <person name="Zhao B."/>
            <person name="Han Y."/>
            <person name="Li Y."/>
            <person name="Li X."/>
            <person name="Wang S."/>
            <person name="Shi Q."/>
            <person name="Liu S."/>
            <person name="Cho W.K."/>
            <person name="Kim J.Y."/>
            <person name="Xu Y."/>
            <person name="Heller-Uszynska K."/>
            <person name="Miao H."/>
            <person name="Cheng Z."/>
            <person name="Zhang S."/>
            <person name="Wu J."/>
            <person name="Yang Y."/>
            <person name="Kang H."/>
            <person name="Li M."/>
            <person name="Liang H."/>
            <person name="Ren X."/>
            <person name="Shi Z."/>
            <person name="Wen M."/>
            <person name="Jian M."/>
            <person name="Yang H."/>
            <person name="Zhang G."/>
            <person name="Yang Z."/>
            <person name="Chen R."/>
            <person name="Liu S."/>
            <person name="Li J."/>
            <person name="Ma L."/>
            <person name="Liu H."/>
            <person name="Zhou Y."/>
            <person name="Zhao J."/>
            <person name="Fang X."/>
            <person name="Li G."/>
            <person name="Fang L."/>
            <person name="Li Y."/>
            <person name="Liu D."/>
            <person name="Zheng H."/>
            <person name="Zhang Y."/>
            <person name="Qin N."/>
            <person name="Li Z."/>
            <person name="Yang G."/>
            <person name="Yang S."/>
            <person name="Bolund L."/>
            <person name="Kristiansen K."/>
            <person name="Zheng H."/>
            <person name="Li S."/>
            <person name="Zhang X."/>
            <person name="Yang H."/>
            <person name="Wang J."/>
            <person name="Sun R."/>
            <person name="Zhang B."/>
            <person name="Jiang S."/>
            <person name="Wang J."/>
            <person name="Du Y."/>
            <person name="Li S."/>
        </authorList>
    </citation>
    <scope>NUCLEOTIDE SEQUENCE [LARGE SCALE GENOMIC DNA]</scope>
    <source>
        <strain evidence="8">cv. 9930</strain>
    </source>
</reference>
<dbReference type="GO" id="GO:0032259">
    <property type="term" value="P:methylation"/>
    <property type="evidence" value="ECO:0000318"/>
    <property type="project" value="GO_Central"/>
</dbReference>
<dbReference type="FunFam" id="3.40.50.150:FF:000057">
    <property type="entry name" value="O-methyltransferase ZRP4"/>
    <property type="match status" value="1"/>
</dbReference>
<evidence type="ECO:0000256" key="3">
    <source>
        <dbReference type="ARBA" id="ARBA00022691"/>
    </source>
</evidence>
<dbReference type="InterPro" id="IPR001077">
    <property type="entry name" value="COMT_C"/>
</dbReference>
<dbReference type="AlphaFoldDB" id="A0A0A0K881"/>
<dbReference type="OrthoDB" id="2410195at2759"/>
<dbReference type="SUPFAM" id="SSF46785">
    <property type="entry name" value="Winged helix' DNA-binding domain"/>
    <property type="match status" value="1"/>
</dbReference>
<dbReference type="InterPro" id="IPR012967">
    <property type="entry name" value="COMT_dimerisation"/>
</dbReference>
<feature type="active site" description="Proton acceptor" evidence="4">
    <location>
        <position position="275"/>
    </location>
</feature>
<dbReference type="PROSITE" id="PS51683">
    <property type="entry name" value="SAM_OMT_II"/>
    <property type="match status" value="1"/>
</dbReference>
<dbReference type="InterPro" id="IPR036388">
    <property type="entry name" value="WH-like_DNA-bd_sf"/>
</dbReference>
<dbReference type="EMBL" id="CM002928">
    <property type="protein sequence ID" value="KGN44537.1"/>
    <property type="molecule type" value="Genomic_DNA"/>
</dbReference>
<feature type="domain" description="O-methyltransferase C-terminal" evidence="5">
    <location>
        <begin position="146"/>
        <end position="359"/>
    </location>
</feature>
<evidence type="ECO:0000256" key="2">
    <source>
        <dbReference type="ARBA" id="ARBA00022679"/>
    </source>
</evidence>
<reference evidence="7 8" key="3">
    <citation type="journal article" date="2010" name="BMC Genomics">
        <title>Transcriptome sequencing and comparative analysis of cucumber flowers with different sex types.</title>
        <authorList>
            <person name="Guo S."/>
            <person name="Zheng Y."/>
            <person name="Joung J.G."/>
            <person name="Liu S."/>
            <person name="Zhang Z."/>
            <person name="Crasta O.R."/>
            <person name="Sobral B.W."/>
            <person name="Xu Y."/>
            <person name="Huang S."/>
            <person name="Fei Z."/>
        </authorList>
    </citation>
    <scope>NUCLEOTIDE SEQUENCE [LARGE SCALE GENOMIC DNA]</scope>
    <source>
        <strain evidence="8">cv. 9930</strain>
    </source>
</reference>
<keyword evidence="2" id="KW-0808">Transferase</keyword>
<organism evidence="7 8">
    <name type="scientific">Cucumis sativus</name>
    <name type="common">Cucumber</name>
    <dbReference type="NCBI Taxonomy" id="3659"/>
    <lineage>
        <taxon>Eukaryota</taxon>
        <taxon>Viridiplantae</taxon>
        <taxon>Streptophyta</taxon>
        <taxon>Embryophyta</taxon>
        <taxon>Tracheophyta</taxon>
        <taxon>Spermatophyta</taxon>
        <taxon>Magnoliopsida</taxon>
        <taxon>eudicotyledons</taxon>
        <taxon>Gunneridae</taxon>
        <taxon>Pentapetalae</taxon>
        <taxon>rosids</taxon>
        <taxon>fabids</taxon>
        <taxon>Cucurbitales</taxon>
        <taxon>Cucurbitaceae</taxon>
        <taxon>Benincaseae</taxon>
        <taxon>Cucumis</taxon>
    </lineage>
</organism>
<dbReference type="Proteomes" id="UP000029981">
    <property type="component" value="Chromosome 7"/>
</dbReference>